<evidence type="ECO:0000313" key="3">
    <source>
        <dbReference type="EMBL" id="CAD8146725.1"/>
    </source>
</evidence>
<sequence>MLHCCRCNKSRSPKDRNKSNTKLQDHQIEQRVQQVNHQQAYIAKIKENEQMILKMYKELQDENSRLRSLINSLEQEKLELQEKFNQLQIQSIQFIPQSHSRSILEETNIHFSTKQQSFQFNDPSNIKYQSLKKLYDELIKDKDWDVQKKNQYSSSIQFLNNILQQKQEDLELAQGQIIKQNKIIGEYELKYNQLLQDYQQLQQEVYQRKRSFSEFKTMALSQDNPYNGVIQEAIKLNPQKIVIKTIN</sequence>
<gene>
    <name evidence="3" type="ORF">POCTA_138.1.T0190075</name>
</gene>
<dbReference type="OrthoDB" id="10366245at2759"/>
<dbReference type="OMA" id="SQDNPYN"/>
<feature type="compositionally biased region" description="Basic and acidic residues" evidence="2">
    <location>
        <begin position="12"/>
        <end position="27"/>
    </location>
</feature>
<reference evidence="3" key="1">
    <citation type="submission" date="2021-01" db="EMBL/GenBank/DDBJ databases">
        <authorList>
            <consortium name="Genoscope - CEA"/>
            <person name="William W."/>
        </authorList>
    </citation>
    <scope>NUCLEOTIDE SEQUENCE</scope>
</reference>
<name>A0A8S1T0B5_PAROT</name>
<organism evidence="3 4">
    <name type="scientific">Paramecium octaurelia</name>
    <dbReference type="NCBI Taxonomy" id="43137"/>
    <lineage>
        <taxon>Eukaryota</taxon>
        <taxon>Sar</taxon>
        <taxon>Alveolata</taxon>
        <taxon>Ciliophora</taxon>
        <taxon>Intramacronucleata</taxon>
        <taxon>Oligohymenophorea</taxon>
        <taxon>Peniculida</taxon>
        <taxon>Parameciidae</taxon>
        <taxon>Paramecium</taxon>
    </lineage>
</organism>
<feature type="coiled-coil region" evidence="1">
    <location>
        <begin position="42"/>
        <end position="90"/>
    </location>
</feature>
<dbReference type="EMBL" id="CAJJDP010000019">
    <property type="protein sequence ID" value="CAD8146725.1"/>
    <property type="molecule type" value="Genomic_DNA"/>
</dbReference>
<proteinExistence type="predicted"/>
<dbReference type="AlphaFoldDB" id="A0A8S1T0B5"/>
<evidence type="ECO:0000256" key="1">
    <source>
        <dbReference type="SAM" id="Coils"/>
    </source>
</evidence>
<keyword evidence="4" id="KW-1185">Reference proteome</keyword>
<evidence type="ECO:0000313" key="4">
    <source>
        <dbReference type="Proteomes" id="UP000683925"/>
    </source>
</evidence>
<keyword evidence="1" id="KW-0175">Coiled coil</keyword>
<dbReference type="Proteomes" id="UP000683925">
    <property type="component" value="Unassembled WGS sequence"/>
</dbReference>
<comment type="caution">
    <text evidence="3">The sequence shown here is derived from an EMBL/GenBank/DDBJ whole genome shotgun (WGS) entry which is preliminary data.</text>
</comment>
<protein>
    <submittedName>
        <fullName evidence="3">Uncharacterized protein</fullName>
    </submittedName>
</protein>
<feature type="coiled-coil region" evidence="1">
    <location>
        <begin position="156"/>
        <end position="204"/>
    </location>
</feature>
<feature type="region of interest" description="Disordered" evidence="2">
    <location>
        <begin position="7"/>
        <end position="27"/>
    </location>
</feature>
<evidence type="ECO:0000256" key="2">
    <source>
        <dbReference type="SAM" id="MobiDB-lite"/>
    </source>
</evidence>
<accession>A0A8S1T0B5</accession>